<sequence length="532" mass="57954">MKPFSERDPFALAAIGLGVILALMMLSLNYDKLWFVNRDKVYSAYFAEAGGLAAGNHVLVSGYRVGQVASVELDGPRVLVKFTVARNVRLGDRTEAAVKLRTVLGSKILEVTPRGDKPLSGTIPLERTTSAYQLPDALGDLTNTISGLDTNQLSKSLAVLATTFSDTPPDLKVAVQGVARFSQTLDERDAQLRNLLSSANKATKVLAERSDEVVRLVADTNELLVQLRSQSRALDQIANNVSALAQQIKGFIAENRDTLKPTLDKLNEVLTIVDNRKQRVQKALVGLNRYALGLGEAVSSGPFFKAYVANLLPGQFVQPFIDAAFSDLGLDPNVLLPTQRADPQVGQPGTPPLPIPYPRTGQGGEPRRTIPDAITGNPGQQPCGPPGVPLPGPGCYPYREPPPAPPPGGPPPGPRRRRVQEKVSPSRRSLCRSSSPHRVRYRRPSRRCWAGRDRSAPSRARAGRLKVVHGELPCREDRRRHRAGAGADRGYLRRGALGDRPGPHPGDRLLREQHWALQRRQRGDSRCAGRQG</sequence>
<dbReference type="EMBL" id="AP022314">
    <property type="protein sequence ID" value="BBU21003.1"/>
    <property type="molecule type" value="Genomic_DNA"/>
</dbReference>
<dbReference type="Proteomes" id="UP000464624">
    <property type="component" value="Chromosome"/>
</dbReference>
<feature type="region of interest" description="Disordered" evidence="1">
    <location>
        <begin position="476"/>
        <end position="510"/>
    </location>
</feature>
<evidence type="ECO:0000259" key="4">
    <source>
        <dbReference type="Pfam" id="PF11887"/>
    </source>
</evidence>
<accession>A0AAD1GXH8</accession>
<evidence type="ECO:0000256" key="2">
    <source>
        <dbReference type="SAM" id="Phobius"/>
    </source>
</evidence>
<dbReference type="PANTHER" id="PTHR33371">
    <property type="entry name" value="INTERMEMBRANE PHOSPHOLIPID TRANSPORT SYSTEM BINDING PROTEIN MLAD-RELATED"/>
    <property type="match status" value="1"/>
</dbReference>
<evidence type="ECO:0000313" key="6">
    <source>
        <dbReference type="Proteomes" id="UP000464624"/>
    </source>
</evidence>
<dbReference type="KEGG" id="mxe:MYXE_07920"/>
<keyword evidence="2" id="KW-0472">Membrane</keyword>
<dbReference type="GO" id="GO:0005576">
    <property type="term" value="C:extracellular region"/>
    <property type="evidence" value="ECO:0007669"/>
    <property type="project" value="TreeGrafter"/>
</dbReference>
<evidence type="ECO:0008006" key="7">
    <source>
        <dbReference type="Google" id="ProtNLM"/>
    </source>
</evidence>
<keyword evidence="2" id="KW-0812">Transmembrane</keyword>
<dbReference type="InterPro" id="IPR024516">
    <property type="entry name" value="Mce_C"/>
</dbReference>
<feature type="region of interest" description="Disordered" evidence="1">
    <location>
        <begin position="336"/>
        <end position="461"/>
    </location>
</feature>
<feature type="compositionally biased region" description="Basic and acidic residues" evidence="1">
    <location>
        <begin position="501"/>
        <end position="510"/>
    </location>
</feature>
<name>A0AAD1GXH8_MYCXE</name>
<feature type="transmembrane region" description="Helical" evidence="2">
    <location>
        <begin position="12"/>
        <end position="30"/>
    </location>
</feature>
<feature type="compositionally biased region" description="Pro residues" evidence="1">
    <location>
        <begin position="383"/>
        <end position="413"/>
    </location>
</feature>
<feature type="domain" description="Mammalian cell entry C-terminal" evidence="4">
    <location>
        <begin position="121"/>
        <end position="297"/>
    </location>
</feature>
<organism evidence="5 6">
    <name type="scientific">Mycobacterium xenopi</name>
    <dbReference type="NCBI Taxonomy" id="1789"/>
    <lineage>
        <taxon>Bacteria</taxon>
        <taxon>Bacillati</taxon>
        <taxon>Actinomycetota</taxon>
        <taxon>Actinomycetes</taxon>
        <taxon>Mycobacteriales</taxon>
        <taxon>Mycobacteriaceae</taxon>
        <taxon>Mycobacterium</taxon>
    </lineage>
</organism>
<dbReference type="PANTHER" id="PTHR33371:SF18">
    <property type="entry name" value="MCE-FAMILY PROTEIN MCE3C"/>
    <property type="match status" value="1"/>
</dbReference>
<proteinExistence type="predicted"/>
<evidence type="ECO:0000313" key="5">
    <source>
        <dbReference type="EMBL" id="BBU21003.1"/>
    </source>
</evidence>
<protein>
    <recommendedName>
        <fullName evidence="7">Mce related family protein</fullName>
    </recommendedName>
</protein>
<dbReference type="SUPFAM" id="SSF58104">
    <property type="entry name" value="Methyl-accepting chemotaxis protein (MCP) signaling domain"/>
    <property type="match status" value="1"/>
</dbReference>
<feature type="compositionally biased region" description="Basic residues" evidence="1">
    <location>
        <begin position="435"/>
        <end position="446"/>
    </location>
</feature>
<dbReference type="InterPro" id="IPR003399">
    <property type="entry name" value="Mce/MlaD"/>
</dbReference>
<feature type="domain" description="Mce/MlaD" evidence="3">
    <location>
        <begin position="41"/>
        <end position="113"/>
    </location>
</feature>
<reference evidence="5 6" key="1">
    <citation type="submission" date="2019-12" db="EMBL/GenBank/DDBJ databases">
        <title>Complete genome sequence of Mycolicibacterium xenopi str. JCM15661T.</title>
        <authorList>
            <person name="Yoshida M."/>
            <person name="Fukano H."/>
            <person name="Asakura T."/>
            <person name="Hoshino Y."/>
        </authorList>
    </citation>
    <scope>NUCLEOTIDE SEQUENCE [LARGE SCALE GENOMIC DNA]</scope>
    <source>
        <strain evidence="5 6">JCM 15661T</strain>
    </source>
</reference>
<evidence type="ECO:0000259" key="3">
    <source>
        <dbReference type="Pfam" id="PF02470"/>
    </source>
</evidence>
<dbReference type="NCBIfam" id="TIGR00996">
    <property type="entry name" value="Mtu_fam_mce"/>
    <property type="match status" value="1"/>
</dbReference>
<dbReference type="Pfam" id="PF11887">
    <property type="entry name" value="Mce4_CUP1"/>
    <property type="match status" value="1"/>
</dbReference>
<dbReference type="InterPro" id="IPR005693">
    <property type="entry name" value="Mce"/>
</dbReference>
<dbReference type="PRINTS" id="PR01782">
    <property type="entry name" value="MCEVIRFACTOR"/>
</dbReference>
<gene>
    <name evidence="5" type="ORF">MYXE_07920</name>
</gene>
<dbReference type="Pfam" id="PF02470">
    <property type="entry name" value="MlaD"/>
    <property type="match status" value="1"/>
</dbReference>
<dbReference type="AlphaFoldDB" id="A0AAD1GXH8"/>
<dbReference type="InterPro" id="IPR052336">
    <property type="entry name" value="MlaD_Phospholipid_Transporter"/>
</dbReference>
<keyword evidence="2" id="KW-1133">Transmembrane helix</keyword>
<evidence type="ECO:0000256" key="1">
    <source>
        <dbReference type="SAM" id="MobiDB-lite"/>
    </source>
</evidence>